<dbReference type="RefSeq" id="WP_029094300.1">
    <property type="nucleotide sequence ID" value="NZ_CAADJA010000002.1"/>
</dbReference>
<evidence type="ECO:0000313" key="2">
    <source>
        <dbReference type="EMBL" id="VFS47015.1"/>
    </source>
</evidence>
<dbReference type="InterPro" id="IPR002347">
    <property type="entry name" value="SDR_fam"/>
</dbReference>
<sequence length="235" mass="25027">MKHPIVICGYGPGISHAVAQLFGWAGHPVAIIARNAHRLADGVAALEAEGIKVQAFMADLSNVKEVQRTIADVRAAMGSIGILHWNAYTNIEGSLLLASPNDLSNSLSVRIIGYITAVQECLADLEANQGAVLATSGAMAFYGAEIDAFAKDFGILAISVAAQHKATGILTETLKPHGIYVGEVIVNGFVKSTESGNEHHATLEPNDIANQFWKMNAMRKTHSIVFGENLAAQRR</sequence>
<dbReference type="Proteomes" id="UP000224974">
    <property type="component" value="Unassembled WGS sequence"/>
</dbReference>
<evidence type="ECO:0000313" key="4">
    <source>
        <dbReference type="Proteomes" id="UP000373449"/>
    </source>
</evidence>
<dbReference type="OrthoDB" id="5513072at2"/>
<dbReference type="InterPro" id="IPR036291">
    <property type="entry name" value="NAD(P)-bd_dom_sf"/>
</dbReference>
<dbReference type="SUPFAM" id="SSF51735">
    <property type="entry name" value="NAD(P)-binding Rossmann-fold domains"/>
    <property type="match status" value="1"/>
</dbReference>
<accession>A0A2C6BXQ7</accession>
<dbReference type="Proteomes" id="UP000373449">
    <property type="component" value="Unassembled WGS sequence"/>
</dbReference>
<evidence type="ECO:0000313" key="1">
    <source>
        <dbReference type="EMBL" id="PHI28900.1"/>
    </source>
</evidence>
<dbReference type="Pfam" id="PF00106">
    <property type="entry name" value="adh_short"/>
    <property type="match status" value="1"/>
</dbReference>
<proteinExistence type="predicted"/>
<evidence type="ECO:0000313" key="3">
    <source>
        <dbReference type="Proteomes" id="UP000224974"/>
    </source>
</evidence>
<reference evidence="1" key="2">
    <citation type="submission" date="2017-09" db="EMBL/GenBank/DDBJ databases">
        <title>FDA dAtabase for Regulatory Grade micrObial Sequences (FDA-ARGOS): Supporting development and validation of Infectious Disease Dx tests.</title>
        <authorList>
            <person name="Minogue T."/>
            <person name="Wolcott M."/>
            <person name="Wasieloski L."/>
            <person name="Aguilar W."/>
            <person name="Moore D."/>
            <person name="Tallon L.J."/>
            <person name="Sadzewicz L."/>
            <person name="Ott S."/>
            <person name="Zhao X."/>
            <person name="Nagaraj S."/>
            <person name="Vavikolanu K."/>
            <person name="Aluvathingal J."/>
            <person name="Nadendla S."/>
            <person name="Sichtig H."/>
        </authorList>
    </citation>
    <scope>NUCLEOTIDE SEQUENCE</scope>
    <source>
        <strain evidence="1">FDAARGOS_387</strain>
    </source>
</reference>
<name>A0A2C6BXQ7_9GAMM</name>
<dbReference type="STRING" id="1111728.GCA_000427805_01193"/>
<dbReference type="Gene3D" id="3.40.50.720">
    <property type="entry name" value="NAD(P)-binding Rossmann-like Domain"/>
    <property type="match status" value="1"/>
</dbReference>
<dbReference type="PANTHER" id="PTHR43431:SF1">
    <property type="entry name" value="OS08G0476300 PROTEIN"/>
    <property type="match status" value="1"/>
</dbReference>
<dbReference type="AlphaFoldDB" id="A0A2C6BXQ7"/>
<organism evidence="1 3">
    <name type="scientific">Budvicia aquatica</name>
    <dbReference type="NCBI Taxonomy" id="82979"/>
    <lineage>
        <taxon>Bacteria</taxon>
        <taxon>Pseudomonadati</taxon>
        <taxon>Pseudomonadota</taxon>
        <taxon>Gammaproteobacteria</taxon>
        <taxon>Enterobacterales</taxon>
        <taxon>Budviciaceae</taxon>
        <taxon>Budvicia</taxon>
    </lineage>
</organism>
<gene>
    <name evidence="1" type="ORF">CRN84_06035</name>
    <name evidence="2" type="ORF">NCTC12282_01949</name>
</gene>
<dbReference type="EMBL" id="CAADJA010000002">
    <property type="protein sequence ID" value="VFS47015.1"/>
    <property type="molecule type" value="Genomic_DNA"/>
</dbReference>
<reference evidence="3" key="1">
    <citation type="submission" date="2017-09" db="EMBL/GenBank/DDBJ databases">
        <title>FDA dAtabase for Regulatory Grade micrObial Sequences (FDA-ARGOS): Supporting development and validation of Infectious Disease Dx tests.</title>
        <authorList>
            <person name="Minogue T."/>
            <person name="Wolcott M."/>
            <person name="Wasieloski L."/>
            <person name="Aguilar W."/>
            <person name="Moore D."/>
            <person name="Tallon L."/>
            <person name="Sadzewicz L."/>
            <person name="Ott S."/>
            <person name="Zhao X."/>
            <person name="Nagaraj S."/>
            <person name="Vavikolanu K."/>
            <person name="Aluvathingal J."/>
            <person name="Nadendla S."/>
            <person name="Sichtig H."/>
        </authorList>
    </citation>
    <scope>NUCLEOTIDE SEQUENCE [LARGE SCALE GENOMIC DNA]</scope>
    <source>
        <strain evidence="3">FDAARGOS_387</strain>
    </source>
</reference>
<reference evidence="2 4" key="3">
    <citation type="submission" date="2019-03" db="EMBL/GenBank/DDBJ databases">
        <authorList>
            <consortium name="Pathogen Informatics"/>
        </authorList>
    </citation>
    <scope>NUCLEOTIDE SEQUENCE [LARGE SCALE GENOMIC DNA]</scope>
    <source>
        <strain evidence="2 4">NCTC12282</strain>
    </source>
</reference>
<protein>
    <submittedName>
        <fullName evidence="2">3-ketoacyl-(Acyl-carrier-protein) reductase</fullName>
    </submittedName>
    <submittedName>
        <fullName evidence="1">Short-chain dehydrogenase</fullName>
    </submittedName>
</protein>
<keyword evidence="3" id="KW-1185">Reference proteome</keyword>
<dbReference type="PANTHER" id="PTHR43431">
    <property type="entry name" value="OXIDOREDUCTASE, SHORT CHAIN DEHYDROGENASE/REDUCTASE FAMILY (AFU_ORTHOLOGUE AFUA_5G14000)"/>
    <property type="match status" value="1"/>
</dbReference>
<dbReference type="EMBL" id="PDDX01000001">
    <property type="protein sequence ID" value="PHI28900.1"/>
    <property type="molecule type" value="Genomic_DNA"/>
</dbReference>